<comment type="caution">
    <text evidence="7">The sequence shown here is derived from an EMBL/GenBank/DDBJ whole genome shotgun (WGS) entry which is preliminary data.</text>
</comment>
<protein>
    <submittedName>
        <fullName evidence="7">Cu(I)-responsive transcriptional regulator</fullName>
    </submittedName>
</protein>
<evidence type="ECO:0000256" key="3">
    <source>
        <dbReference type="ARBA" id="ARBA00023015"/>
    </source>
</evidence>
<name>A0ABV2HSJ4_9HYPH</name>
<evidence type="ECO:0000256" key="4">
    <source>
        <dbReference type="ARBA" id="ARBA00023125"/>
    </source>
</evidence>
<gene>
    <name evidence="7" type="ORF">ABID26_002948</name>
</gene>
<proteinExistence type="predicted"/>
<dbReference type="PANTHER" id="PTHR30204:SF94">
    <property type="entry name" value="HEAVY METAL-DEPENDENT TRANSCRIPTIONAL REGULATOR HI_0293-RELATED"/>
    <property type="match status" value="1"/>
</dbReference>
<dbReference type="PROSITE" id="PS50937">
    <property type="entry name" value="HTH_MERR_2"/>
    <property type="match status" value="1"/>
</dbReference>
<dbReference type="EMBL" id="JBEPLM010000004">
    <property type="protein sequence ID" value="MET3593551.1"/>
    <property type="molecule type" value="Genomic_DNA"/>
</dbReference>
<evidence type="ECO:0000256" key="2">
    <source>
        <dbReference type="ARBA" id="ARBA00022490"/>
    </source>
</evidence>
<accession>A0ABV2HSJ4</accession>
<feature type="domain" description="HTH merR-type" evidence="6">
    <location>
        <begin position="54"/>
        <end position="122"/>
    </location>
</feature>
<dbReference type="PANTHER" id="PTHR30204">
    <property type="entry name" value="REDOX-CYCLING DRUG-SENSING TRANSCRIPTIONAL ACTIVATOR SOXR"/>
    <property type="match status" value="1"/>
</dbReference>
<keyword evidence="8" id="KW-1185">Reference proteome</keyword>
<dbReference type="InterPro" id="IPR000551">
    <property type="entry name" value="MerR-type_HTH_dom"/>
</dbReference>
<dbReference type="NCBIfam" id="TIGR02044">
    <property type="entry name" value="CueR"/>
    <property type="match status" value="1"/>
</dbReference>
<dbReference type="InterPro" id="IPR011789">
    <property type="entry name" value="CueR"/>
</dbReference>
<evidence type="ECO:0000259" key="6">
    <source>
        <dbReference type="PROSITE" id="PS50937"/>
    </source>
</evidence>
<sequence>MLAFLLLAKRALPICKTFPAGKCRTAAFRQQDSQDCEAKSMGRLEELPETKESAMNVGDAAERSGLPAKTIRYYEEIGLIRPARADNGYRDYSRDDVHRLAFLRRARNLGFSIDDCRQLMALYQDRDRASHDVREIASAHVRAIEEKVRELQSMRATLQKLIHACHGDDRPDCPILDDMAGVVEDEKALQA</sequence>
<dbReference type="InterPro" id="IPR009061">
    <property type="entry name" value="DNA-bd_dom_put_sf"/>
</dbReference>
<dbReference type="PRINTS" id="PR00040">
    <property type="entry name" value="HTHMERR"/>
</dbReference>
<dbReference type="Proteomes" id="UP001549036">
    <property type="component" value="Unassembled WGS sequence"/>
</dbReference>
<dbReference type="SMART" id="SM00422">
    <property type="entry name" value="HTH_MERR"/>
    <property type="match status" value="1"/>
</dbReference>
<evidence type="ECO:0000256" key="5">
    <source>
        <dbReference type="ARBA" id="ARBA00023163"/>
    </source>
</evidence>
<dbReference type="SUPFAM" id="SSF46955">
    <property type="entry name" value="Putative DNA-binding domain"/>
    <property type="match status" value="1"/>
</dbReference>
<keyword evidence="4" id="KW-0238">DNA-binding</keyword>
<dbReference type="InterPro" id="IPR047057">
    <property type="entry name" value="MerR_fam"/>
</dbReference>
<dbReference type="Pfam" id="PF00376">
    <property type="entry name" value="MerR"/>
    <property type="match status" value="1"/>
</dbReference>
<reference evidence="7 8" key="1">
    <citation type="submission" date="2024-06" db="EMBL/GenBank/DDBJ databases">
        <title>Genomic Encyclopedia of Type Strains, Phase IV (KMG-IV): sequencing the most valuable type-strain genomes for metagenomic binning, comparative biology and taxonomic classification.</title>
        <authorList>
            <person name="Goeker M."/>
        </authorList>
    </citation>
    <scope>NUCLEOTIDE SEQUENCE [LARGE SCALE GENOMIC DNA]</scope>
    <source>
        <strain evidence="7 8">DSM 29846</strain>
    </source>
</reference>
<evidence type="ECO:0000313" key="8">
    <source>
        <dbReference type="Proteomes" id="UP001549036"/>
    </source>
</evidence>
<comment type="subcellular location">
    <subcellularLocation>
        <location evidence="1">Cytoplasm</location>
    </subcellularLocation>
</comment>
<evidence type="ECO:0000256" key="1">
    <source>
        <dbReference type="ARBA" id="ARBA00004496"/>
    </source>
</evidence>
<dbReference type="Pfam" id="PF09278">
    <property type="entry name" value="MerR-DNA-bind"/>
    <property type="match status" value="1"/>
</dbReference>
<keyword evidence="5" id="KW-0804">Transcription</keyword>
<evidence type="ECO:0000313" key="7">
    <source>
        <dbReference type="EMBL" id="MET3593551.1"/>
    </source>
</evidence>
<keyword evidence="2" id="KW-0963">Cytoplasm</keyword>
<dbReference type="CDD" id="cd01108">
    <property type="entry name" value="HTH_CueR"/>
    <property type="match status" value="1"/>
</dbReference>
<dbReference type="InterPro" id="IPR015358">
    <property type="entry name" value="Tscrpt_reg_MerR_DNA-bd"/>
</dbReference>
<organism evidence="7 8">
    <name type="scientific">Mesorhizobium shonense</name>
    <dbReference type="NCBI Taxonomy" id="1209948"/>
    <lineage>
        <taxon>Bacteria</taxon>
        <taxon>Pseudomonadati</taxon>
        <taxon>Pseudomonadota</taxon>
        <taxon>Alphaproteobacteria</taxon>
        <taxon>Hyphomicrobiales</taxon>
        <taxon>Phyllobacteriaceae</taxon>
        <taxon>Mesorhizobium</taxon>
    </lineage>
</organism>
<dbReference type="Gene3D" id="1.10.1660.10">
    <property type="match status" value="1"/>
</dbReference>
<keyword evidence="3" id="KW-0805">Transcription regulation</keyword>